<comment type="caution">
    <text evidence="3">The sequence shown here is derived from an EMBL/GenBank/DDBJ whole genome shotgun (WGS) entry which is preliminary data.</text>
</comment>
<evidence type="ECO:0000313" key="4">
    <source>
        <dbReference type="Proteomes" id="UP000821853"/>
    </source>
</evidence>
<feature type="compositionally biased region" description="Basic and acidic residues" evidence="1">
    <location>
        <begin position="66"/>
        <end position="76"/>
    </location>
</feature>
<feature type="region of interest" description="Disordered" evidence="1">
    <location>
        <begin position="161"/>
        <end position="191"/>
    </location>
</feature>
<proteinExistence type="predicted"/>
<keyword evidence="4" id="KW-1185">Reference proteome</keyword>
<dbReference type="VEuPathDB" id="VectorBase:HLOH_065562"/>
<dbReference type="OMA" id="ERSYSCY"/>
<keyword evidence="2" id="KW-0812">Transmembrane</keyword>
<dbReference type="OrthoDB" id="6498309at2759"/>
<feature type="transmembrane region" description="Helical" evidence="2">
    <location>
        <begin position="6"/>
        <end position="26"/>
    </location>
</feature>
<dbReference type="EMBL" id="JABSTR010000011">
    <property type="protein sequence ID" value="KAH9381881.1"/>
    <property type="molecule type" value="Genomic_DNA"/>
</dbReference>
<protein>
    <submittedName>
        <fullName evidence="3">Uncharacterized protein</fullName>
    </submittedName>
</protein>
<keyword evidence="2" id="KW-0472">Membrane</keyword>
<organism evidence="3 4">
    <name type="scientific">Haemaphysalis longicornis</name>
    <name type="common">Bush tick</name>
    <dbReference type="NCBI Taxonomy" id="44386"/>
    <lineage>
        <taxon>Eukaryota</taxon>
        <taxon>Metazoa</taxon>
        <taxon>Ecdysozoa</taxon>
        <taxon>Arthropoda</taxon>
        <taxon>Chelicerata</taxon>
        <taxon>Arachnida</taxon>
        <taxon>Acari</taxon>
        <taxon>Parasitiformes</taxon>
        <taxon>Ixodida</taxon>
        <taxon>Ixodoidea</taxon>
        <taxon>Ixodidae</taxon>
        <taxon>Haemaphysalinae</taxon>
        <taxon>Haemaphysalis</taxon>
    </lineage>
</organism>
<sequence>MLPTVAWVLAVAVFLLSVGTIFWLYLRLIRQTEWDDHKGSYEPSKMEEKIMGRSLRRPSAKTVAKASDEVDSKDVEAGEEPIDGEDSSVTLLSITPREVEDVQHRSTKDAYEFQTAAAVYSPEKRPVTSTPICAVYTCRSMPEIQEGARTTACCPNQTTREVAAQGDRPIRGSETKTSAQQDDTRNACEESPASTMLWDYAGFRWPGKNQEDVFTTDEDVHEDSEGSFVMEDEGESDAYSSTLEIGHGVRNGERSYSCYSVAEECPGILPRSRGCVQQALPLWAAAVHCGAAASTSSVVISDEDEADQGFFGRAQHDESYRQYLESIIKTRKARMYFGAYARYQHS</sequence>
<keyword evidence="2" id="KW-1133">Transmembrane helix</keyword>
<name>A0A9J6H4C1_HAELO</name>
<reference evidence="3 4" key="1">
    <citation type="journal article" date="2020" name="Cell">
        <title>Large-Scale Comparative Analyses of Tick Genomes Elucidate Their Genetic Diversity and Vector Capacities.</title>
        <authorList>
            <consortium name="Tick Genome and Microbiome Consortium (TIGMIC)"/>
            <person name="Jia N."/>
            <person name="Wang J."/>
            <person name="Shi W."/>
            <person name="Du L."/>
            <person name="Sun Y."/>
            <person name="Zhan W."/>
            <person name="Jiang J.F."/>
            <person name="Wang Q."/>
            <person name="Zhang B."/>
            <person name="Ji P."/>
            <person name="Bell-Sakyi L."/>
            <person name="Cui X.M."/>
            <person name="Yuan T.T."/>
            <person name="Jiang B.G."/>
            <person name="Yang W.F."/>
            <person name="Lam T.T."/>
            <person name="Chang Q.C."/>
            <person name="Ding S.J."/>
            <person name="Wang X.J."/>
            <person name="Zhu J.G."/>
            <person name="Ruan X.D."/>
            <person name="Zhao L."/>
            <person name="Wei J.T."/>
            <person name="Ye R.Z."/>
            <person name="Que T.C."/>
            <person name="Du C.H."/>
            <person name="Zhou Y.H."/>
            <person name="Cheng J.X."/>
            <person name="Dai P.F."/>
            <person name="Guo W.B."/>
            <person name="Han X.H."/>
            <person name="Huang E.J."/>
            <person name="Li L.F."/>
            <person name="Wei W."/>
            <person name="Gao Y.C."/>
            <person name="Liu J.Z."/>
            <person name="Shao H.Z."/>
            <person name="Wang X."/>
            <person name="Wang C.C."/>
            <person name="Yang T.C."/>
            <person name="Huo Q.B."/>
            <person name="Li W."/>
            <person name="Chen H.Y."/>
            <person name="Chen S.E."/>
            <person name="Zhou L.G."/>
            <person name="Ni X.B."/>
            <person name="Tian J.H."/>
            <person name="Sheng Y."/>
            <person name="Liu T."/>
            <person name="Pan Y.S."/>
            <person name="Xia L.Y."/>
            <person name="Li J."/>
            <person name="Zhao F."/>
            <person name="Cao W.C."/>
        </authorList>
    </citation>
    <scope>NUCLEOTIDE SEQUENCE [LARGE SCALE GENOMIC DNA]</scope>
    <source>
        <strain evidence="3">HaeL-2018</strain>
    </source>
</reference>
<evidence type="ECO:0000256" key="1">
    <source>
        <dbReference type="SAM" id="MobiDB-lite"/>
    </source>
</evidence>
<evidence type="ECO:0000256" key="2">
    <source>
        <dbReference type="SAM" id="Phobius"/>
    </source>
</evidence>
<dbReference type="AlphaFoldDB" id="A0A9J6H4C1"/>
<accession>A0A9J6H4C1</accession>
<evidence type="ECO:0000313" key="3">
    <source>
        <dbReference type="EMBL" id="KAH9381881.1"/>
    </source>
</evidence>
<feature type="region of interest" description="Disordered" evidence="1">
    <location>
        <begin position="49"/>
        <end position="84"/>
    </location>
</feature>
<gene>
    <name evidence="3" type="ORF">HPB48_015399</name>
</gene>
<dbReference type="Proteomes" id="UP000821853">
    <property type="component" value="Chromosome 9"/>
</dbReference>